<evidence type="ECO:0000256" key="1">
    <source>
        <dbReference type="ARBA" id="ARBA00004196"/>
    </source>
</evidence>
<gene>
    <name evidence="4" type="ORF">G1H10_22605</name>
</gene>
<name>A0A6L9SD43_9ACTN</name>
<evidence type="ECO:0000313" key="4">
    <source>
        <dbReference type="EMBL" id="NEE02959.1"/>
    </source>
</evidence>
<dbReference type="Pfam" id="PF07940">
    <property type="entry name" value="Hepar_II_III_C"/>
    <property type="match status" value="1"/>
</dbReference>
<dbReference type="RefSeq" id="WP_163741991.1">
    <property type="nucleotide sequence ID" value="NZ_JAAGOA010000018.1"/>
</dbReference>
<feature type="domain" description="Heparinase II/III-like C-terminal" evidence="3">
    <location>
        <begin position="425"/>
        <end position="586"/>
    </location>
</feature>
<dbReference type="EMBL" id="JAAGOA010000018">
    <property type="protein sequence ID" value="NEE02959.1"/>
    <property type="molecule type" value="Genomic_DNA"/>
</dbReference>
<dbReference type="InterPro" id="IPR008929">
    <property type="entry name" value="Chondroitin_lyas"/>
</dbReference>
<reference evidence="4 5" key="1">
    <citation type="submission" date="2020-02" db="EMBL/GenBank/DDBJ databases">
        <authorList>
            <person name="Li X.-J."/>
            <person name="Han X.-M."/>
        </authorList>
    </citation>
    <scope>NUCLEOTIDE SEQUENCE [LARGE SCALE GENOMIC DNA]</scope>
    <source>
        <strain evidence="4 5">CCTCC AB 2017055</strain>
    </source>
</reference>
<protein>
    <recommendedName>
        <fullName evidence="3">Heparinase II/III-like C-terminal domain-containing protein</fullName>
    </recommendedName>
</protein>
<dbReference type="AlphaFoldDB" id="A0A6L9SD43"/>
<keyword evidence="5" id="KW-1185">Reference proteome</keyword>
<comment type="subcellular location">
    <subcellularLocation>
        <location evidence="1">Cell envelope</location>
    </subcellularLocation>
</comment>
<comment type="caution">
    <text evidence="4">The sequence shown here is derived from an EMBL/GenBank/DDBJ whole genome shotgun (WGS) entry which is preliminary data.</text>
</comment>
<evidence type="ECO:0000256" key="2">
    <source>
        <dbReference type="SAM" id="MobiDB-lite"/>
    </source>
</evidence>
<feature type="region of interest" description="Disordered" evidence="2">
    <location>
        <begin position="349"/>
        <end position="368"/>
    </location>
</feature>
<sequence>MAPSPPDQPGPLLSRWGSAARAEALAHTLRSRPEALPGATAASLGRSAGEAAATVQHLRVAAEAERTTPWPQPLISQYARFLRDGNRTAYEDQVGARQRRLTRAVVLAAADGAAWLDEAADGIAVLCEQSSWCWAAHDPTPRATGTVVPDVRMPHVDLGAGEVAAQLAWTDHALGPMLDERYPGLRDRIRWETRNRVLDPFLDRNDWHWLGLDGNVHNWCPWICGNVLVAAVQLLDDEERKARTVAKAVEGLDRFLDALPADGSIDEGYEYWWNGACRALEALDVLAHVTGGALDAAEVPVVRETVAFPHRMHLGAGWYLNVADARARPPSEQPWHALHRWATRVGDDDAARHAAAHRTPGSPAATDENGLGRLLMALNDPAWLAAEPATPPLLAQVWLPGTQVGLAREKGGTADGLALAIKGGHNDEHHNHNDVGSVVVAVDGVPALVDPGRPTYTAQTFGPDRYSIWTMQSSWHNVPEIRGAAQGQGSRYRARDVVATADESRFEVRLDLATAYPVAGLQSWYRTATLDRTRRQVTIDDAWLFAADVAAGLTADVAEDDRDDAPTTIRYLLAGQVTPTGDGRIVVRPLDDARPVALRWDPGVVSATLTPRELDDPMLSDVWGPRLTRLDLHLPGRARGSFTLTVEVAA</sequence>
<evidence type="ECO:0000313" key="5">
    <source>
        <dbReference type="Proteomes" id="UP000475214"/>
    </source>
</evidence>
<dbReference type="Gene3D" id="2.70.98.70">
    <property type="match status" value="1"/>
</dbReference>
<organism evidence="4 5">
    <name type="scientific">Phytoactinopolyspora halotolerans</name>
    <dbReference type="NCBI Taxonomy" id="1981512"/>
    <lineage>
        <taxon>Bacteria</taxon>
        <taxon>Bacillati</taxon>
        <taxon>Actinomycetota</taxon>
        <taxon>Actinomycetes</taxon>
        <taxon>Jiangellales</taxon>
        <taxon>Jiangellaceae</taxon>
        <taxon>Phytoactinopolyspora</taxon>
    </lineage>
</organism>
<accession>A0A6L9SD43</accession>
<dbReference type="InterPro" id="IPR012480">
    <property type="entry name" value="Hepar_II_III_C"/>
</dbReference>
<proteinExistence type="predicted"/>
<dbReference type="Gene3D" id="1.50.10.100">
    <property type="entry name" value="Chondroitin AC/alginate lyase"/>
    <property type="match status" value="1"/>
</dbReference>
<evidence type="ECO:0000259" key="3">
    <source>
        <dbReference type="Pfam" id="PF07940"/>
    </source>
</evidence>
<dbReference type="Proteomes" id="UP000475214">
    <property type="component" value="Unassembled WGS sequence"/>
</dbReference>